<comment type="caution">
    <text evidence="2">The sequence shown here is derived from an EMBL/GenBank/DDBJ whole genome shotgun (WGS) entry which is preliminary data.</text>
</comment>
<sequence length="143" mass="15731">MAGSDWAPWRKPPGLCRVERVDLNNREFWRLLVKAPVGKVMQVLATLAIALHARSLAMPAGSADRAQVEACMWIGTSVFLAACLVLLVEASGFNHGLKRADRSLHSAAWWRWHLLSRFAGQVLVVLAFSGVVVLGISALERLF</sequence>
<keyword evidence="1" id="KW-1133">Transmembrane helix</keyword>
<gene>
    <name evidence="2" type="ORF">BDD41_0891</name>
</gene>
<feature type="transmembrane region" description="Helical" evidence="1">
    <location>
        <begin position="70"/>
        <end position="88"/>
    </location>
</feature>
<evidence type="ECO:0000313" key="2">
    <source>
        <dbReference type="EMBL" id="REF72420.1"/>
    </source>
</evidence>
<keyword evidence="1" id="KW-0472">Membrane</keyword>
<organism evidence="2 3">
    <name type="scientific">Paracoccus versutus</name>
    <name type="common">Thiobacillus versutus</name>
    <dbReference type="NCBI Taxonomy" id="34007"/>
    <lineage>
        <taxon>Bacteria</taxon>
        <taxon>Pseudomonadati</taxon>
        <taxon>Pseudomonadota</taxon>
        <taxon>Alphaproteobacteria</taxon>
        <taxon>Rhodobacterales</taxon>
        <taxon>Paracoccaceae</taxon>
        <taxon>Paracoccus</taxon>
    </lineage>
</organism>
<reference evidence="2 3" key="1">
    <citation type="submission" date="2018-08" db="EMBL/GenBank/DDBJ databases">
        <title>Genomic Encyclopedia of Archaeal and Bacterial Type Strains, Phase II (KMG-II): from individual species to whole genera.</title>
        <authorList>
            <person name="Goeker M."/>
        </authorList>
    </citation>
    <scope>NUCLEOTIDE SEQUENCE [LARGE SCALE GENOMIC DNA]</scope>
    <source>
        <strain evidence="2 3">DSM 17099</strain>
    </source>
</reference>
<protein>
    <submittedName>
        <fullName evidence="2">Uncharacterized protein</fullName>
    </submittedName>
</protein>
<dbReference type="RefSeq" id="WP_116220895.1">
    <property type="nucleotide sequence ID" value="NZ_CP038196.1"/>
</dbReference>
<accession>A0A3D9XPR4</accession>
<dbReference type="Proteomes" id="UP000256941">
    <property type="component" value="Unassembled WGS sequence"/>
</dbReference>
<dbReference type="EMBL" id="QTUJ01000001">
    <property type="protein sequence ID" value="REF72420.1"/>
    <property type="molecule type" value="Genomic_DNA"/>
</dbReference>
<proteinExistence type="predicted"/>
<evidence type="ECO:0000313" key="3">
    <source>
        <dbReference type="Proteomes" id="UP000256941"/>
    </source>
</evidence>
<evidence type="ECO:0000256" key="1">
    <source>
        <dbReference type="SAM" id="Phobius"/>
    </source>
</evidence>
<dbReference type="AlphaFoldDB" id="A0A3D9XPR4"/>
<name>A0A3D9XPR4_PARVE</name>
<feature type="transmembrane region" description="Helical" evidence="1">
    <location>
        <begin position="118"/>
        <end position="139"/>
    </location>
</feature>
<keyword evidence="1" id="KW-0812">Transmembrane</keyword>